<protein>
    <submittedName>
        <fullName evidence="2">Uncharacterized protein</fullName>
    </submittedName>
</protein>
<dbReference type="RefSeq" id="WP_157964961.1">
    <property type="nucleotide sequence ID" value="NZ_AP019695.1"/>
</dbReference>
<dbReference type="EMBL" id="AP019695">
    <property type="protein sequence ID" value="BBK23746.1"/>
    <property type="molecule type" value="Genomic_DNA"/>
</dbReference>
<dbReference type="GO" id="GO:0005886">
    <property type="term" value="C:plasma membrane"/>
    <property type="evidence" value="ECO:0007669"/>
    <property type="project" value="UniProtKB-SubCell"/>
</dbReference>
<sequence>MKRLLFIEYYKLFRNKKNWLMILACIVLFLFIGIQNMSLDRQYMEHRLDYLEDEADSAMLMRDDLEKKMTGLDKSSKEWEQLKEEYDYWAWETEASRLLSGYYHNVNTVYGEDQKIAELSIQRNQKLIDAIHKEYTGMLYQFSTPQREVEESQKEIYIMQKLLDNNKEELKENPSLSFLYSSPYEMNGFNYLARAFDGILYIFVIMLLYLFISDCYTKEMEQGSYKFYMTTPYKRTTIILAKIITVVSFSLFLLGLSLGIGFLVFSFLNGIGDIQYPYIIGKNLTTPCGKYLIKLGAMVTISIITLIVSFFYFSLYTKKQTTLIAIGSCILLCVYFIYALFGLSNVHIVELPFISQIYVSKLLQQKNNLIGIGAVNIVLIACFIKLSVIRFSKLDLKDG</sequence>
<evidence type="ECO:0000313" key="2">
    <source>
        <dbReference type="EMBL" id="BBK23746.1"/>
    </source>
</evidence>
<proteinExistence type="predicted"/>
<feature type="transmembrane region" description="Helical" evidence="1">
    <location>
        <begin position="291"/>
        <end position="316"/>
    </location>
</feature>
<evidence type="ECO:0000313" key="3">
    <source>
        <dbReference type="Proteomes" id="UP000464754"/>
    </source>
</evidence>
<keyword evidence="3" id="KW-1185">Reference proteome</keyword>
<gene>
    <name evidence="2" type="ORF">Aargi30884_26490</name>
</gene>
<dbReference type="GO" id="GO:0140359">
    <property type="term" value="F:ABC-type transporter activity"/>
    <property type="evidence" value="ECO:0007669"/>
    <property type="project" value="InterPro"/>
</dbReference>
<organism evidence="2 3">
    <name type="scientific">Amedibacterium intestinale</name>
    <dbReference type="NCBI Taxonomy" id="2583452"/>
    <lineage>
        <taxon>Bacteria</taxon>
        <taxon>Bacillati</taxon>
        <taxon>Bacillota</taxon>
        <taxon>Erysipelotrichia</taxon>
        <taxon>Erysipelotrichales</taxon>
        <taxon>Erysipelotrichaceae</taxon>
        <taxon>Amedibacterium</taxon>
    </lineage>
</organism>
<dbReference type="Pfam" id="PF12679">
    <property type="entry name" value="ABC2_membrane_2"/>
    <property type="match status" value="1"/>
</dbReference>
<dbReference type="PANTHER" id="PTHR37305">
    <property type="entry name" value="INTEGRAL MEMBRANE PROTEIN-RELATED"/>
    <property type="match status" value="1"/>
</dbReference>
<keyword evidence="1" id="KW-0472">Membrane</keyword>
<feature type="transmembrane region" description="Helical" evidence="1">
    <location>
        <begin position="20"/>
        <end position="39"/>
    </location>
</feature>
<dbReference type="KEGG" id="aarg:Aargi30884_26490"/>
<evidence type="ECO:0000256" key="1">
    <source>
        <dbReference type="SAM" id="Phobius"/>
    </source>
</evidence>
<keyword evidence="1" id="KW-1133">Transmembrane helix</keyword>
<dbReference type="AlphaFoldDB" id="A0A6N4TKJ0"/>
<accession>A0A6N4TKJ0</accession>
<reference evidence="3" key="1">
    <citation type="submission" date="2019-05" db="EMBL/GenBank/DDBJ databases">
        <title>Complete genome sequencing of Absiella argi strain JCM 30884.</title>
        <authorList>
            <person name="Sakamoto M."/>
            <person name="Murakami T."/>
            <person name="Mori H."/>
        </authorList>
    </citation>
    <scope>NUCLEOTIDE SEQUENCE [LARGE SCALE GENOMIC DNA]</scope>
    <source>
        <strain evidence="3">JCM 30884</strain>
    </source>
</reference>
<feature type="transmembrane region" description="Helical" evidence="1">
    <location>
        <begin position="198"/>
        <end position="217"/>
    </location>
</feature>
<dbReference type="Proteomes" id="UP000464754">
    <property type="component" value="Chromosome"/>
</dbReference>
<feature type="transmembrane region" description="Helical" evidence="1">
    <location>
        <begin position="323"/>
        <end position="349"/>
    </location>
</feature>
<name>A0A6N4TKJ0_9FIRM</name>
<feature type="transmembrane region" description="Helical" evidence="1">
    <location>
        <begin position="369"/>
        <end position="388"/>
    </location>
</feature>
<feature type="transmembrane region" description="Helical" evidence="1">
    <location>
        <begin position="238"/>
        <end position="271"/>
    </location>
</feature>
<dbReference type="PANTHER" id="PTHR37305:SF1">
    <property type="entry name" value="MEMBRANE PROTEIN"/>
    <property type="match status" value="1"/>
</dbReference>
<keyword evidence="1" id="KW-0812">Transmembrane</keyword>